<dbReference type="EMBL" id="CABVPL010000072">
    <property type="protein sequence ID" value="VWC24508.1"/>
    <property type="molecule type" value="Genomic_DNA"/>
</dbReference>
<dbReference type="HAMAP" id="MF_01062">
    <property type="entry name" value="PSRP"/>
    <property type="match status" value="1"/>
</dbReference>
<dbReference type="EC" id="2.7.11.33" evidence="5"/>
<evidence type="ECO:0000256" key="3">
    <source>
        <dbReference type="ARBA" id="ARBA00022741"/>
    </source>
</evidence>
<dbReference type="PANTHER" id="PTHR31756:SF3">
    <property type="entry name" value="PYRUVATE, PHOSPHATE DIKINASE REGULATORY PROTEIN 1, CHLOROPLASTIC"/>
    <property type="match status" value="1"/>
</dbReference>
<gene>
    <name evidence="6" type="ORF">BLA24064_05994</name>
</gene>
<comment type="catalytic activity">
    <reaction evidence="5">
        <text>[pyruvate, water dikinase]-phosphate + phosphate + H(+) = [pyruvate, water dikinase] + diphosphate</text>
        <dbReference type="Rhea" id="RHEA:48580"/>
        <dbReference type="Rhea" id="RHEA-COMP:11425"/>
        <dbReference type="Rhea" id="RHEA-COMP:11426"/>
        <dbReference type="ChEBI" id="CHEBI:15378"/>
        <dbReference type="ChEBI" id="CHEBI:33019"/>
        <dbReference type="ChEBI" id="CHEBI:43176"/>
        <dbReference type="ChEBI" id="CHEBI:43474"/>
        <dbReference type="ChEBI" id="CHEBI:68546"/>
        <dbReference type="EC" id="2.7.4.28"/>
    </reaction>
</comment>
<name>A0A6P2QMJ4_9BURK</name>
<evidence type="ECO:0000256" key="5">
    <source>
        <dbReference type="HAMAP-Rule" id="MF_01062"/>
    </source>
</evidence>
<keyword evidence="2 5" id="KW-0808">Transferase</keyword>
<organism evidence="6 7">
    <name type="scientific">Burkholderia latens</name>
    <dbReference type="NCBI Taxonomy" id="488446"/>
    <lineage>
        <taxon>Bacteria</taxon>
        <taxon>Pseudomonadati</taxon>
        <taxon>Pseudomonadota</taxon>
        <taxon>Betaproteobacteria</taxon>
        <taxon>Burkholderiales</taxon>
        <taxon>Burkholderiaceae</taxon>
        <taxon>Burkholderia</taxon>
        <taxon>Burkholderia cepacia complex</taxon>
    </lineage>
</organism>
<dbReference type="GO" id="GO:0004674">
    <property type="term" value="F:protein serine/threonine kinase activity"/>
    <property type="evidence" value="ECO:0007669"/>
    <property type="project" value="UniProtKB-UniRule"/>
</dbReference>
<comment type="catalytic activity">
    <reaction evidence="5">
        <text>[pyruvate, water dikinase] + ADP = [pyruvate, water dikinase]-phosphate + AMP + H(+)</text>
        <dbReference type="Rhea" id="RHEA:46020"/>
        <dbReference type="Rhea" id="RHEA-COMP:11425"/>
        <dbReference type="Rhea" id="RHEA-COMP:11426"/>
        <dbReference type="ChEBI" id="CHEBI:15378"/>
        <dbReference type="ChEBI" id="CHEBI:43176"/>
        <dbReference type="ChEBI" id="CHEBI:68546"/>
        <dbReference type="ChEBI" id="CHEBI:456215"/>
        <dbReference type="ChEBI" id="CHEBI:456216"/>
        <dbReference type="EC" id="2.7.11.33"/>
    </reaction>
</comment>
<comment type="similarity">
    <text evidence="5">Belongs to the pyruvate, phosphate/water dikinase regulatory protein family. PSRP subfamily.</text>
</comment>
<dbReference type="InterPro" id="IPR026530">
    <property type="entry name" value="PSRP"/>
</dbReference>
<comment type="function">
    <text evidence="5">Bifunctional serine/threonine kinase and phosphorylase involved in the regulation of the phosphoenolpyruvate synthase (PEPS) by catalyzing its phosphorylation/dephosphorylation.</text>
</comment>
<evidence type="ECO:0000256" key="2">
    <source>
        <dbReference type="ARBA" id="ARBA00022679"/>
    </source>
</evidence>
<keyword evidence="1 5" id="KW-0723">Serine/threonine-protein kinase</keyword>
<sequence>MATSRRCRSHRAPAIAYPTGCRYSTVPAAGCGATLSLRVEANLQRSAQPPFTFDAQFMLPTVFIVSDGTGITAETFAHSILSQFDQKFRLVRVPFVDSLDKAFATVEKINEAAVHDGRRAIVFTTLVDSESNDIVKRSNALVLDMFQRFVEPLEQELELKSSHAMGRGHQNADTEEYKTRIEAINFSLAHDDGQSNRNLSEADVILVGVSRSGKTPTSLYLAMQYGVKAANYPLIPEDFERGKLPSALSPYSEKLFGLSIDPQRLSEIRNERRPGSKYAALENCRYEINEAEAMMRREGIKWLSSTHKSIEEIATTILQEIRLDRQSY</sequence>
<evidence type="ECO:0000256" key="1">
    <source>
        <dbReference type="ARBA" id="ARBA00022527"/>
    </source>
</evidence>
<feature type="binding site" evidence="5">
    <location>
        <begin position="208"/>
        <end position="215"/>
    </location>
    <ligand>
        <name>ADP</name>
        <dbReference type="ChEBI" id="CHEBI:456216"/>
    </ligand>
</feature>
<dbReference type="InterPro" id="IPR005177">
    <property type="entry name" value="Kinase-pyrophosphorylase"/>
</dbReference>
<dbReference type="AlphaFoldDB" id="A0A6P2QMJ4"/>
<protein>
    <recommendedName>
        <fullName evidence="5">Putative phosphoenolpyruvate synthase regulatory protein</fullName>
        <shortName evidence="5">PEP synthase regulatory protein</shortName>
        <shortName evidence="5">PSRP</shortName>
        <ecNumber evidence="5">2.7.11.33</ecNumber>
        <ecNumber evidence="5">2.7.4.28</ecNumber>
    </recommendedName>
    <alternativeName>
        <fullName evidence="5">Pyruvate, water dikinase regulatory protein</fullName>
    </alternativeName>
</protein>
<dbReference type="GO" id="GO:0043531">
    <property type="term" value="F:ADP binding"/>
    <property type="evidence" value="ECO:0007669"/>
    <property type="project" value="UniProtKB-UniRule"/>
</dbReference>
<evidence type="ECO:0000313" key="6">
    <source>
        <dbReference type="EMBL" id="VWC24508.1"/>
    </source>
</evidence>
<dbReference type="Pfam" id="PF03618">
    <property type="entry name" value="Kinase-PPPase"/>
    <property type="match status" value="1"/>
</dbReference>
<dbReference type="PANTHER" id="PTHR31756">
    <property type="entry name" value="PYRUVATE, PHOSPHATE DIKINASE REGULATORY PROTEIN 1, CHLOROPLASTIC"/>
    <property type="match status" value="1"/>
</dbReference>
<reference evidence="6 7" key="1">
    <citation type="submission" date="2019-09" db="EMBL/GenBank/DDBJ databases">
        <authorList>
            <person name="Depoorter E."/>
        </authorList>
    </citation>
    <scope>NUCLEOTIDE SEQUENCE [LARGE SCALE GENOMIC DNA]</scope>
    <source>
        <strain evidence="6">LMG 24064</strain>
    </source>
</reference>
<accession>A0A6P2QMJ4</accession>
<dbReference type="NCBIfam" id="NF003742">
    <property type="entry name" value="PRK05339.1"/>
    <property type="match status" value="1"/>
</dbReference>
<dbReference type="EC" id="2.7.4.28" evidence="5"/>
<proteinExistence type="inferred from homology"/>
<evidence type="ECO:0000313" key="7">
    <source>
        <dbReference type="Proteomes" id="UP000494222"/>
    </source>
</evidence>
<dbReference type="GO" id="GO:0005524">
    <property type="term" value="F:ATP binding"/>
    <property type="evidence" value="ECO:0007669"/>
    <property type="project" value="InterPro"/>
</dbReference>
<dbReference type="GO" id="GO:0016776">
    <property type="term" value="F:phosphotransferase activity, phosphate group as acceptor"/>
    <property type="evidence" value="ECO:0007669"/>
    <property type="project" value="UniProtKB-UniRule"/>
</dbReference>
<keyword evidence="4 5" id="KW-0418">Kinase</keyword>
<dbReference type="Proteomes" id="UP000494222">
    <property type="component" value="Unassembled WGS sequence"/>
</dbReference>
<evidence type="ECO:0000256" key="4">
    <source>
        <dbReference type="ARBA" id="ARBA00022777"/>
    </source>
</evidence>
<keyword evidence="3 5" id="KW-0547">Nucleotide-binding</keyword>